<feature type="compositionally biased region" description="Basic and acidic residues" evidence="1">
    <location>
        <begin position="190"/>
        <end position="199"/>
    </location>
</feature>
<dbReference type="Pfam" id="PF03108">
    <property type="entry name" value="DBD_Tnp_Mut"/>
    <property type="match status" value="1"/>
</dbReference>
<dbReference type="Pfam" id="PF10551">
    <property type="entry name" value="MULE"/>
    <property type="match status" value="1"/>
</dbReference>
<dbReference type="PANTHER" id="PTHR31973">
    <property type="entry name" value="POLYPROTEIN, PUTATIVE-RELATED"/>
    <property type="match status" value="1"/>
</dbReference>
<dbReference type="InterPro" id="IPR058594">
    <property type="entry name" value="PB1-like_dom_pln"/>
</dbReference>
<evidence type="ECO:0000256" key="1">
    <source>
        <dbReference type="SAM" id="MobiDB-lite"/>
    </source>
</evidence>
<name>A0AAV0EXG5_9ASTE</name>
<protein>
    <recommendedName>
        <fullName evidence="7">MULE transposase domain-containing protein</fullName>
    </recommendedName>
</protein>
<evidence type="ECO:0000259" key="4">
    <source>
        <dbReference type="Pfam" id="PF26130"/>
    </source>
</evidence>
<feature type="compositionally biased region" description="Acidic residues" evidence="1">
    <location>
        <begin position="132"/>
        <end position="154"/>
    </location>
</feature>
<dbReference type="InterPro" id="IPR004332">
    <property type="entry name" value="Transposase_MuDR"/>
</dbReference>
<dbReference type="AlphaFoldDB" id="A0AAV0EXG5"/>
<feature type="domain" description="MULE transposase" evidence="3">
    <location>
        <begin position="416"/>
        <end position="511"/>
    </location>
</feature>
<evidence type="ECO:0008006" key="7">
    <source>
        <dbReference type="Google" id="ProtNLM"/>
    </source>
</evidence>
<accession>A0AAV0EXG5</accession>
<organism evidence="5 6">
    <name type="scientific">Cuscuta epithymum</name>
    <dbReference type="NCBI Taxonomy" id="186058"/>
    <lineage>
        <taxon>Eukaryota</taxon>
        <taxon>Viridiplantae</taxon>
        <taxon>Streptophyta</taxon>
        <taxon>Embryophyta</taxon>
        <taxon>Tracheophyta</taxon>
        <taxon>Spermatophyta</taxon>
        <taxon>Magnoliopsida</taxon>
        <taxon>eudicotyledons</taxon>
        <taxon>Gunneridae</taxon>
        <taxon>Pentapetalae</taxon>
        <taxon>asterids</taxon>
        <taxon>lamiids</taxon>
        <taxon>Solanales</taxon>
        <taxon>Convolvulaceae</taxon>
        <taxon>Cuscuteae</taxon>
        <taxon>Cuscuta</taxon>
        <taxon>Cuscuta subgen. Cuscuta</taxon>
    </lineage>
</organism>
<feature type="domain" description="PB1-like" evidence="4">
    <location>
        <begin position="1"/>
        <end position="98"/>
    </location>
</feature>
<feature type="compositionally biased region" description="Basic and acidic residues" evidence="1">
    <location>
        <begin position="120"/>
        <end position="131"/>
    </location>
</feature>
<feature type="domain" description="Transposase MuDR plant" evidence="2">
    <location>
        <begin position="225"/>
        <end position="273"/>
    </location>
</feature>
<dbReference type="EMBL" id="CAMAPF010000948">
    <property type="protein sequence ID" value="CAH9127893.1"/>
    <property type="molecule type" value="Genomic_DNA"/>
</dbReference>
<evidence type="ECO:0000313" key="6">
    <source>
        <dbReference type="Proteomes" id="UP001152523"/>
    </source>
</evidence>
<keyword evidence="6" id="KW-1185">Reference proteome</keyword>
<dbReference type="Proteomes" id="UP001152523">
    <property type="component" value="Unassembled WGS sequence"/>
</dbReference>
<reference evidence="5" key="1">
    <citation type="submission" date="2022-07" db="EMBL/GenBank/DDBJ databases">
        <authorList>
            <person name="Macas J."/>
            <person name="Novak P."/>
            <person name="Neumann P."/>
        </authorList>
    </citation>
    <scope>NUCLEOTIDE SEQUENCE</scope>
</reference>
<feature type="region of interest" description="Disordered" evidence="1">
    <location>
        <begin position="111"/>
        <end position="213"/>
    </location>
</feature>
<comment type="caution">
    <text evidence="5">The sequence shown here is derived from an EMBL/GenBank/DDBJ whole genome shotgun (WGS) entry which is preliminary data.</text>
</comment>
<evidence type="ECO:0000313" key="5">
    <source>
        <dbReference type="EMBL" id="CAH9127893.1"/>
    </source>
</evidence>
<dbReference type="PANTHER" id="PTHR31973:SF187">
    <property type="entry name" value="MUTATOR TRANSPOSASE MUDRA PROTEIN"/>
    <property type="match status" value="1"/>
</dbReference>
<dbReference type="Pfam" id="PF26130">
    <property type="entry name" value="PB1-like"/>
    <property type="match status" value="1"/>
</dbReference>
<evidence type="ECO:0000259" key="3">
    <source>
        <dbReference type="Pfam" id="PF10551"/>
    </source>
</evidence>
<evidence type="ECO:0000259" key="2">
    <source>
        <dbReference type="Pfam" id="PF03108"/>
    </source>
</evidence>
<sequence length="589" mass="67983">MFDKVELVIHHGGDFFYNPDYVYKGGAVDTISIDPDLISYPHLLKFLKSGSYGNIHGIYFKKIEDSMQNLHQLFNDESTLNLIDMATCYGKCEIFVEHGLDEVELVEIASLPELVGEEPQTEREENDREDGMDAEDSVLGGEESDNEEEGDDEDTYKKKTVQKQRQQYSGTDSDHTSIEYDSDDPSSLLSDHDSGDGVVKHRRQNSMYASYNPESDPPKIELCMLFENGRQFKSAMIKYAIHEKKDIRFVKNEPERVRLKCAPNCPFRCTASWEKMLRCYQIKVLNETHICNTKFKLRLVSQKWVEETYEDKVLENPCLGAAELKDLIKAQHKINVSLSMVARALKGIQEKTKNAFKDQFRRIRNYAEECLKSIPESTVVIKTERVVPDGPCIFQRVYFCFGAVKKGFLEGCRKMIAVDGCFLKGQLKGEILTAVGRDANNQMYPIAWAVVEIENNSSWTWFLQLLKDDLKIDRTDLWTIISDQQKGLSNVIDQVLTGIEHRNCARHIHANWSKNHRGLILKRLFWNIAKSTSQEELQRNIQDLEKVDPEVRWQSITCDFLCVVPLCCLYWLYGNQSPVTYLVYFWVPF</sequence>
<gene>
    <name evidence="5" type="ORF">CEPIT_LOCUS28674</name>
</gene>
<proteinExistence type="predicted"/>
<dbReference type="InterPro" id="IPR018289">
    <property type="entry name" value="MULE_transposase_dom"/>
</dbReference>